<dbReference type="AlphaFoldDB" id="A0A1Q8SUH5"/>
<name>A0A1Q8SUH5_9GAMM</name>
<dbReference type="Pfam" id="PF04965">
    <property type="entry name" value="GPW_gp25"/>
    <property type="match status" value="1"/>
</dbReference>
<protein>
    <submittedName>
        <fullName evidence="2">Baseplate assembly protein</fullName>
    </submittedName>
</protein>
<organism evidence="2 3">
    <name type="scientific">Salinicola socius</name>
    <dbReference type="NCBI Taxonomy" id="404433"/>
    <lineage>
        <taxon>Bacteria</taxon>
        <taxon>Pseudomonadati</taxon>
        <taxon>Pseudomonadota</taxon>
        <taxon>Gammaproteobacteria</taxon>
        <taxon>Oceanospirillales</taxon>
        <taxon>Halomonadaceae</taxon>
        <taxon>Salinicola</taxon>
    </lineage>
</organism>
<feature type="domain" description="IraD/Gp25-like" evidence="1">
    <location>
        <begin position="16"/>
        <end position="103"/>
    </location>
</feature>
<dbReference type="InterPro" id="IPR007048">
    <property type="entry name" value="IraD/Gp25-like"/>
</dbReference>
<dbReference type="STRING" id="404433.BTW07_05715"/>
<sequence length="116" mass="12556">MGGMSRGNGTALNGIDHIRQSIADILTTPIGSRVMRRDYGSLLPSMIDQPLNDATLLQAYSASVMAILRWEPRVRVTAIRKSVSTTEPGRVTFEIDGVTDDDNVVALSIPLSERAS</sequence>
<evidence type="ECO:0000313" key="3">
    <source>
        <dbReference type="Proteomes" id="UP000186878"/>
    </source>
</evidence>
<reference evidence="2 3" key="1">
    <citation type="submission" date="2016-12" db="EMBL/GenBank/DDBJ databases">
        <title>Draft genome sequences of strains Salinicola socius SMB35, Salinicola sp. MH3R3-1 and Chromohalobacter sp. SMB17 from the Verkhnekamsk potash mining region of Russia.</title>
        <authorList>
            <person name="Mavrodi D.V."/>
            <person name="Olsson B.E."/>
            <person name="Korsakova E.S."/>
            <person name="Pyankova A."/>
            <person name="Mavrodi O.V."/>
            <person name="Plotnikova E.G."/>
        </authorList>
    </citation>
    <scope>NUCLEOTIDE SEQUENCE [LARGE SCALE GENOMIC DNA]</scope>
    <source>
        <strain evidence="2 3">SMB35</strain>
    </source>
</reference>
<dbReference type="Proteomes" id="UP000186878">
    <property type="component" value="Unassembled WGS sequence"/>
</dbReference>
<evidence type="ECO:0000313" key="2">
    <source>
        <dbReference type="EMBL" id="OLO05110.1"/>
    </source>
</evidence>
<comment type="caution">
    <text evidence="2">The sequence shown here is derived from an EMBL/GenBank/DDBJ whole genome shotgun (WGS) entry which is preliminary data.</text>
</comment>
<proteinExistence type="predicted"/>
<dbReference type="Gene3D" id="3.10.450.40">
    <property type="match status" value="1"/>
</dbReference>
<keyword evidence="3" id="KW-1185">Reference proteome</keyword>
<dbReference type="OrthoDB" id="9802846at2"/>
<evidence type="ECO:0000259" key="1">
    <source>
        <dbReference type="Pfam" id="PF04965"/>
    </source>
</evidence>
<dbReference type="RefSeq" id="WP_075569207.1">
    <property type="nucleotide sequence ID" value="NZ_MSDO01000005.1"/>
</dbReference>
<accession>A0A1Q8SUH5</accession>
<gene>
    <name evidence="2" type="ORF">BTW07_05715</name>
</gene>
<dbReference type="EMBL" id="MSDO01000005">
    <property type="protein sequence ID" value="OLO05110.1"/>
    <property type="molecule type" value="Genomic_DNA"/>
</dbReference>
<dbReference type="SUPFAM" id="SSF160719">
    <property type="entry name" value="gpW/gp25-like"/>
    <property type="match status" value="1"/>
</dbReference>